<protein>
    <submittedName>
        <fullName evidence="1">Uncharacterized protein</fullName>
    </submittedName>
</protein>
<proteinExistence type="predicted"/>
<dbReference type="EMBL" id="CP039347">
    <property type="protein sequence ID" value="QCD86168.1"/>
    <property type="molecule type" value="Genomic_DNA"/>
</dbReference>
<dbReference type="AlphaFoldDB" id="A0A4D6LC85"/>
<dbReference type="Proteomes" id="UP000501690">
    <property type="component" value="Linkage Group LG3"/>
</dbReference>
<gene>
    <name evidence="1" type="ORF">DEO72_LG3g689</name>
</gene>
<evidence type="ECO:0000313" key="1">
    <source>
        <dbReference type="EMBL" id="QCD86168.1"/>
    </source>
</evidence>
<keyword evidence="2" id="KW-1185">Reference proteome</keyword>
<name>A0A4D6LC85_VIGUN</name>
<evidence type="ECO:0000313" key="2">
    <source>
        <dbReference type="Proteomes" id="UP000501690"/>
    </source>
</evidence>
<organism evidence="1 2">
    <name type="scientific">Vigna unguiculata</name>
    <name type="common">Cowpea</name>
    <dbReference type="NCBI Taxonomy" id="3917"/>
    <lineage>
        <taxon>Eukaryota</taxon>
        <taxon>Viridiplantae</taxon>
        <taxon>Streptophyta</taxon>
        <taxon>Embryophyta</taxon>
        <taxon>Tracheophyta</taxon>
        <taxon>Spermatophyta</taxon>
        <taxon>Magnoliopsida</taxon>
        <taxon>eudicotyledons</taxon>
        <taxon>Gunneridae</taxon>
        <taxon>Pentapetalae</taxon>
        <taxon>rosids</taxon>
        <taxon>fabids</taxon>
        <taxon>Fabales</taxon>
        <taxon>Fabaceae</taxon>
        <taxon>Papilionoideae</taxon>
        <taxon>50 kb inversion clade</taxon>
        <taxon>NPAAA clade</taxon>
        <taxon>indigoferoid/millettioid clade</taxon>
        <taxon>Phaseoleae</taxon>
        <taxon>Vigna</taxon>
    </lineage>
</organism>
<reference evidence="1 2" key="1">
    <citation type="submission" date="2019-04" db="EMBL/GenBank/DDBJ databases">
        <title>An improved genome assembly and genetic linkage map for asparagus bean, Vigna unguiculata ssp. sesquipedialis.</title>
        <authorList>
            <person name="Xia Q."/>
            <person name="Zhang R."/>
            <person name="Dong Y."/>
        </authorList>
    </citation>
    <scope>NUCLEOTIDE SEQUENCE [LARGE SCALE GENOMIC DNA]</scope>
    <source>
        <tissue evidence="1">Leaf</tissue>
    </source>
</reference>
<accession>A0A4D6LC85</accession>
<sequence length="161" mass="18967">MGLYIKLTRNFVQGMWLETLTEASASRHCIWRRYLNFSSCVRFVQKHFVFLFSSSSTLHWVFFLLLRSNNLFCCSYQRLQKPFSSSYQRLQKPFSSSYQHVIGVVDNVEEKPSSKNVVFDLKDLSYWRESRETPYPAIILTQAKIKAASGFIVFRDVCYID</sequence>